<dbReference type="AlphaFoldDB" id="A0A168H6E3"/>
<dbReference type="Proteomes" id="UP000077051">
    <property type="component" value="Unassembled WGS sequence"/>
</dbReference>
<sequence>MTSIIGYTRVPFNPSCSIAPVERLYQARPPLTRTDHNDHAVCNDENKNTTTQSRPTTTTTFHRMFSRESSGSNGIIELIGDTTKIPPLESSKIAIVTKPAAARRDNSKSSQQTSRKITTGDTLSNLKNYNTHLSIELNSQRDYQQLPTLTIHDANDPASSKNYDNLQRLMDSIAKLAYDKSVKFLNIIELLKQLQTYQDQYRFMSCIDKQKQVILVYFPNTLSTHVYQTQQWLKTHAGIDVERYHDWRLVQDVSPPPPAAVQQQEKDFFDGPKYFDDIHMFINQVDALIESNGLFSQAEKKGENH</sequence>
<comment type="caution">
    <text evidence="2">The sequence shown here is derived from an EMBL/GenBank/DDBJ whole genome shotgun (WGS) entry which is preliminary data.</text>
</comment>
<protein>
    <submittedName>
        <fullName evidence="2">Uncharacterized protein</fullName>
    </submittedName>
</protein>
<evidence type="ECO:0000313" key="3">
    <source>
        <dbReference type="Proteomes" id="UP000077051"/>
    </source>
</evidence>
<reference evidence="2 3" key="1">
    <citation type="submission" date="2015-06" db="EMBL/GenBank/DDBJ databases">
        <title>Expansion of signal transduction pathways in fungi by whole-genome duplication.</title>
        <authorList>
            <consortium name="DOE Joint Genome Institute"/>
            <person name="Corrochano L.M."/>
            <person name="Kuo A."/>
            <person name="Marcet-Houben M."/>
            <person name="Polaino S."/>
            <person name="Salamov A."/>
            <person name="Villalobos J.M."/>
            <person name="Alvarez M.I."/>
            <person name="Avalos J."/>
            <person name="Benito E.P."/>
            <person name="Benoit I."/>
            <person name="Burger G."/>
            <person name="Camino L.P."/>
            <person name="Canovas D."/>
            <person name="Cerda-Olmedo E."/>
            <person name="Cheng J.-F."/>
            <person name="Dominguez A."/>
            <person name="Elias M."/>
            <person name="Eslava A.P."/>
            <person name="Glaser F."/>
            <person name="Grimwood J."/>
            <person name="Gutierrez G."/>
            <person name="Heitman J."/>
            <person name="Henrissat B."/>
            <person name="Iturriaga E.A."/>
            <person name="Lang B.F."/>
            <person name="Lavin J.L."/>
            <person name="Lee S."/>
            <person name="Li W."/>
            <person name="Lindquist E."/>
            <person name="Lopez-Garcia S."/>
            <person name="Luque E.M."/>
            <person name="Marcos A.T."/>
            <person name="Martin J."/>
            <person name="Mccluskey K."/>
            <person name="Medina H.R."/>
            <person name="Miralles-Duran A."/>
            <person name="Miyazaki A."/>
            <person name="Munoz-Torres E."/>
            <person name="Oguiza J.A."/>
            <person name="Ohm R."/>
            <person name="Olmedo M."/>
            <person name="Orejas M."/>
            <person name="Ortiz-Castellanos L."/>
            <person name="Pisabarro A.G."/>
            <person name="Rodriguez-Romero J."/>
            <person name="Ruiz-Herrera J."/>
            <person name="Ruiz-Vazquez R."/>
            <person name="Sanz C."/>
            <person name="Schackwitz W."/>
            <person name="Schmutz J."/>
            <person name="Shahriari M."/>
            <person name="Shelest E."/>
            <person name="Silva-Franco F."/>
            <person name="Soanes D."/>
            <person name="Syed K."/>
            <person name="Tagua V.G."/>
            <person name="Talbot N.J."/>
            <person name="Thon M."/>
            <person name="De Vries R.P."/>
            <person name="Wiebenga A."/>
            <person name="Yadav J.S."/>
            <person name="Braun E.L."/>
            <person name="Baker S."/>
            <person name="Garre V."/>
            <person name="Horwitz B."/>
            <person name="Torres-Martinez S."/>
            <person name="Idnurm A."/>
            <person name="Herrera-Estrella A."/>
            <person name="Gabaldon T."/>
            <person name="Grigoriev I.V."/>
        </authorList>
    </citation>
    <scope>NUCLEOTIDE SEQUENCE [LARGE SCALE GENOMIC DNA]</scope>
    <source>
        <strain evidence="2 3">CBS 277.49</strain>
    </source>
</reference>
<organism evidence="2 3">
    <name type="scientific">Mucor lusitanicus CBS 277.49</name>
    <dbReference type="NCBI Taxonomy" id="747725"/>
    <lineage>
        <taxon>Eukaryota</taxon>
        <taxon>Fungi</taxon>
        <taxon>Fungi incertae sedis</taxon>
        <taxon>Mucoromycota</taxon>
        <taxon>Mucoromycotina</taxon>
        <taxon>Mucoromycetes</taxon>
        <taxon>Mucorales</taxon>
        <taxon>Mucorineae</taxon>
        <taxon>Mucoraceae</taxon>
        <taxon>Mucor</taxon>
    </lineage>
</organism>
<feature type="compositionally biased region" description="Polar residues" evidence="1">
    <location>
        <begin position="108"/>
        <end position="123"/>
    </location>
</feature>
<feature type="compositionally biased region" description="Basic and acidic residues" evidence="1">
    <location>
        <begin position="35"/>
        <end position="47"/>
    </location>
</feature>
<evidence type="ECO:0000256" key="1">
    <source>
        <dbReference type="SAM" id="MobiDB-lite"/>
    </source>
</evidence>
<accession>A0A168H6E3</accession>
<proteinExistence type="predicted"/>
<dbReference type="EMBL" id="AMYB01000010">
    <property type="protein sequence ID" value="OAC98422.1"/>
    <property type="molecule type" value="Genomic_DNA"/>
</dbReference>
<gene>
    <name evidence="2" type="ORF">MUCCIDRAFT_115333</name>
</gene>
<dbReference type="VEuPathDB" id="FungiDB:MUCCIDRAFT_115333"/>
<feature type="region of interest" description="Disordered" evidence="1">
    <location>
        <begin position="35"/>
        <end position="56"/>
    </location>
</feature>
<keyword evidence="3" id="KW-1185">Reference proteome</keyword>
<name>A0A168H6E3_MUCCL</name>
<evidence type="ECO:0000313" key="2">
    <source>
        <dbReference type="EMBL" id="OAC98422.1"/>
    </source>
</evidence>
<feature type="region of interest" description="Disordered" evidence="1">
    <location>
        <begin position="97"/>
        <end position="123"/>
    </location>
</feature>
<dbReference type="OrthoDB" id="2268923at2759"/>